<dbReference type="Pfam" id="PF13439">
    <property type="entry name" value="Glyco_transf_4"/>
    <property type="match status" value="1"/>
</dbReference>
<dbReference type="Gene3D" id="3.40.50.2000">
    <property type="entry name" value="Glycogen Phosphorylase B"/>
    <property type="match status" value="2"/>
</dbReference>
<evidence type="ECO:0000313" key="3">
    <source>
        <dbReference type="EMBL" id="MFD2521289.1"/>
    </source>
</evidence>
<name>A0ABW5J6Y1_9BACT</name>
<keyword evidence="3" id="KW-0328">Glycosyltransferase</keyword>
<dbReference type="SUPFAM" id="SSF53756">
    <property type="entry name" value="UDP-Glycosyltransferase/glycogen phosphorylase"/>
    <property type="match status" value="1"/>
</dbReference>
<dbReference type="CDD" id="cd03801">
    <property type="entry name" value="GT4_PimA-like"/>
    <property type="match status" value="1"/>
</dbReference>
<organism evidence="3 4">
    <name type="scientific">Emticicia soli</name>
    <dbReference type="NCBI Taxonomy" id="2027878"/>
    <lineage>
        <taxon>Bacteria</taxon>
        <taxon>Pseudomonadati</taxon>
        <taxon>Bacteroidota</taxon>
        <taxon>Cytophagia</taxon>
        <taxon>Cytophagales</taxon>
        <taxon>Leadbetterellaceae</taxon>
        <taxon>Emticicia</taxon>
    </lineage>
</organism>
<evidence type="ECO:0000313" key="4">
    <source>
        <dbReference type="Proteomes" id="UP001597510"/>
    </source>
</evidence>
<sequence>MKILFISHDANRAGAQIFLLNIMQYFQQKKMSMHLLLLGGGSLEKDFEQICPVSKYPNEPANTTLSLQDKVLKKLKLKDSNPNQAAKEALKAKLQSENFDCIYTNTIATAWVMPELLSYLKAPLITHIHELEFSIQLYSSAENRKFLFDNTTKLIACSQAVADNIIENHGVSTQKVEVIHSFVNNADVLKRAAETKQAAIRRKYGIPEKAFLIGGCGNAEWRKGLDIFALLAKNVLSIAPENIHFAWVGVKKEGEYYNQVIFDVIKMGIQHHITFIEPTPEAVELINCFDIFAVVSREDPFPLVMLEAALSERIIFGFEKTGGCSEFIEQDAGQLFPYLDIQAMAQAIVSHKTNPTGAQGKRAKEKVLTLYSFENSILKIEKLLENLS</sequence>
<dbReference type="GO" id="GO:0016757">
    <property type="term" value="F:glycosyltransferase activity"/>
    <property type="evidence" value="ECO:0007669"/>
    <property type="project" value="UniProtKB-KW"/>
</dbReference>
<gene>
    <name evidence="3" type="ORF">ACFSR2_10360</name>
</gene>
<dbReference type="EC" id="2.4.-.-" evidence="3"/>
<comment type="caution">
    <text evidence="3">The sequence shown here is derived from an EMBL/GenBank/DDBJ whole genome shotgun (WGS) entry which is preliminary data.</text>
</comment>
<dbReference type="EMBL" id="JBHULC010000009">
    <property type="protein sequence ID" value="MFD2521289.1"/>
    <property type="molecule type" value="Genomic_DNA"/>
</dbReference>
<evidence type="ECO:0000259" key="1">
    <source>
        <dbReference type="Pfam" id="PF00534"/>
    </source>
</evidence>
<keyword evidence="4" id="KW-1185">Reference proteome</keyword>
<dbReference type="Proteomes" id="UP001597510">
    <property type="component" value="Unassembled WGS sequence"/>
</dbReference>
<evidence type="ECO:0000259" key="2">
    <source>
        <dbReference type="Pfam" id="PF13439"/>
    </source>
</evidence>
<proteinExistence type="predicted"/>
<protein>
    <submittedName>
        <fullName evidence="3">Glycosyltransferase family 4 protein</fullName>
        <ecNumber evidence="3">2.4.-.-</ecNumber>
    </submittedName>
</protein>
<dbReference type="Pfam" id="PF00534">
    <property type="entry name" value="Glycos_transf_1"/>
    <property type="match status" value="1"/>
</dbReference>
<dbReference type="InterPro" id="IPR028098">
    <property type="entry name" value="Glyco_trans_4-like_N"/>
</dbReference>
<feature type="domain" description="Glycosyltransferase subfamily 4-like N-terminal" evidence="2">
    <location>
        <begin position="14"/>
        <end position="184"/>
    </location>
</feature>
<dbReference type="PANTHER" id="PTHR12526:SF630">
    <property type="entry name" value="GLYCOSYLTRANSFERASE"/>
    <property type="match status" value="1"/>
</dbReference>
<dbReference type="PANTHER" id="PTHR12526">
    <property type="entry name" value="GLYCOSYLTRANSFERASE"/>
    <property type="match status" value="1"/>
</dbReference>
<dbReference type="RefSeq" id="WP_340237138.1">
    <property type="nucleotide sequence ID" value="NZ_JBBEWC010000007.1"/>
</dbReference>
<keyword evidence="3" id="KW-0808">Transferase</keyword>
<dbReference type="InterPro" id="IPR001296">
    <property type="entry name" value="Glyco_trans_1"/>
</dbReference>
<reference evidence="4" key="1">
    <citation type="journal article" date="2019" name="Int. J. Syst. Evol. Microbiol.">
        <title>The Global Catalogue of Microorganisms (GCM) 10K type strain sequencing project: providing services to taxonomists for standard genome sequencing and annotation.</title>
        <authorList>
            <consortium name="The Broad Institute Genomics Platform"/>
            <consortium name="The Broad Institute Genome Sequencing Center for Infectious Disease"/>
            <person name="Wu L."/>
            <person name="Ma J."/>
        </authorList>
    </citation>
    <scope>NUCLEOTIDE SEQUENCE [LARGE SCALE GENOMIC DNA]</scope>
    <source>
        <strain evidence="4">KCTC 52344</strain>
    </source>
</reference>
<feature type="domain" description="Glycosyl transferase family 1" evidence="1">
    <location>
        <begin position="198"/>
        <end position="355"/>
    </location>
</feature>
<accession>A0ABW5J6Y1</accession>